<evidence type="ECO:0000256" key="1">
    <source>
        <dbReference type="SAM" id="MobiDB-lite"/>
    </source>
</evidence>
<reference evidence="2" key="2">
    <citation type="submission" date="2021-12" db="EMBL/GenBank/DDBJ databases">
        <title>Resequencing data analysis of finger millet.</title>
        <authorList>
            <person name="Hatakeyama M."/>
            <person name="Aluri S."/>
            <person name="Balachadran M.T."/>
            <person name="Sivarajan S.R."/>
            <person name="Poveda L."/>
            <person name="Shimizu-Inatsugi R."/>
            <person name="Schlapbach R."/>
            <person name="Sreeman S.M."/>
            <person name="Shimizu K.K."/>
        </authorList>
    </citation>
    <scope>NUCLEOTIDE SEQUENCE</scope>
</reference>
<gene>
    <name evidence="2" type="primary">gb26140</name>
    <name evidence="3" type="synonym">gb26168</name>
    <name evidence="2" type="ORF">PR202_gb26140</name>
    <name evidence="3" type="ORF">PR202_gb26168</name>
</gene>
<keyword evidence="4" id="KW-1185">Reference proteome</keyword>
<feature type="compositionally biased region" description="Basic and acidic residues" evidence="1">
    <location>
        <begin position="48"/>
        <end position="64"/>
    </location>
</feature>
<sequence length="71" mass="7956">MAKGVQADSRREVRWSDQSSRVALAVQHDNLVGRGRRLRNGQLSSDLPRPHHSDLAHLSSREVGHLLGRPQ</sequence>
<dbReference type="Proteomes" id="UP001054889">
    <property type="component" value="Unassembled WGS sequence"/>
</dbReference>
<protein>
    <submittedName>
        <fullName evidence="2">Uncharacterized protein</fullName>
    </submittedName>
</protein>
<comment type="caution">
    <text evidence="2">The sequence shown here is derived from an EMBL/GenBank/DDBJ whole genome shotgun (WGS) entry which is preliminary data.</text>
</comment>
<feature type="region of interest" description="Disordered" evidence="1">
    <location>
        <begin position="33"/>
        <end position="71"/>
    </location>
</feature>
<accession>A0AAV5FRU5</accession>
<dbReference type="EMBL" id="BQKI01000094">
    <property type="protein sequence ID" value="GJN37210.1"/>
    <property type="molecule type" value="Genomic_DNA"/>
</dbReference>
<dbReference type="AlphaFoldDB" id="A0AAV5FRU5"/>
<evidence type="ECO:0000313" key="3">
    <source>
        <dbReference type="EMBL" id="GJN37237.1"/>
    </source>
</evidence>
<evidence type="ECO:0000313" key="4">
    <source>
        <dbReference type="Proteomes" id="UP001054889"/>
    </source>
</evidence>
<proteinExistence type="predicted"/>
<evidence type="ECO:0000313" key="2">
    <source>
        <dbReference type="EMBL" id="GJN37210.1"/>
    </source>
</evidence>
<reference evidence="2" key="1">
    <citation type="journal article" date="2018" name="DNA Res.">
        <title>Multiple hybrid de novo genome assembly of finger millet, an orphan allotetraploid crop.</title>
        <authorList>
            <person name="Hatakeyama M."/>
            <person name="Aluri S."/>
            <person name="Balachadran M.T."/>
            <person name="Sivarajan S.R."/>
            <person name="Patrignani A."/>
            <person name="Gruter S."/>
            <person name="Poveda L."/>
            <person name="Shimizu-Inatsugi R."/>
            <person name="Baeten J."/>
            <person name="Francoijs K.J."/>
            <person name="Nataraja K.N."/>
            <person name="Reddy Y.A.N."/>
            <person name="Phadnis S."/>
            <person name="Ravikumar R.L."/>
            <person name="Schlapbach R."/>
            <person name="Sreeman S.M."/>
            <person name="Shimizu K.K."/>
        </authorList>
    </citation>
    <scope>NUCLEOTIDE SEQUENCE</scope>
</reference>
<name>A0AAV5FRU5_ELECO</name>
<dbReference type="EMBL" id="BQKI01000094">
    <property type="protein sequence ID" value="GJN37237.1"/>
    <property type="molecule type" value="Genomic_DNA"/>
</dbReference>
<organism evidence="2 4">
    <name type="scientific">Eleusine coracana subsp. coracana</name>
    <dbReference type="NCBI Taxonomy" id="191504"/>
    <lineage>
        <taxon>Eukaryota</taxon>
        <taxon>Viridiplantae</taxon>
        <taxon>Streptophyta</taxon>
        <taxon>Embryophyta</taxon>
        <taxon>Tracheophyta</taxon>
        <taxon>Spermatophyta</taxon>
        <taxon>Magnoliopsida</taxon>
        <taxon>Liliopsida</taxon>
        <taxon>Poales</taxon>
        <taxon>Poaceae</taxon>
        <taxon>PACMAD clade</taxon>
        <taxon>Chloridoideae</taxon>
        <taxon>Cynodonteae</taxon>
        <taxon>Eleusininae</taxon>
        <taxon>Eleusine</taxon>
    </lineage>
</organism>